<evidence type="ECO:0000256" key="11">
    <source>
        <dbReference type="SAM" id="SignalP"/>
    </source>
</evidence>
<evidence type="ECO:0000256" key="9">
    <source>
        <dbReference type="PROSITE-ProRule" id="PRU01356"/>
    </source>
</evidence>
<dbReference type="PROSITE" id="PS52012">
    <property type="entry name" value="CFEM"/>
    <property type="match status" value="1"/>
</dbReference>
<proteinExistence type="inferred from homology"/>
<gene>
    <name evidence="13" type="ORF">FEQUK3_LOCUS1476</name>
</gene>
<feature type="compositionally biased region" description="Basic and acidic residues" evidence="10">
    <location>
        <begin position="137"/>
        <end position="147"/>
    </location>
</feature>
<accession>A0A8J2N778</accession>
<keyword evidence="4" id="KW-0964">Secreted</keyword>
<feature type="compositionally biased region" description="Low complexity" evidence="10">
    <location>
        <begin position="157"/>
        <end position="203"/>
    </location>
</feature>
<dbReference type="AlphaFoldDB" id="A0A8J2N778"/>
<dbReference type="EMBL" id="CAJSTJ010000066">
    <property type="protein sequence ID" value="CAG7555771.1"/>
    <property type="molecule type" value="Genomic_DNA"/>
</dbReference>
<evidence type="ECO:0000256" key="10">
    <source>
        <dbReference type="SAM" id="MobiDB-lite"/>
    </source>
</evidence>
<comment type="caution">
    <text evidence="13">The sequence shown here is derived from an EMBL/GenBank/DDBJ whole genome shotgun (WGS) entry which is preliminary data.</text>
</comment>
<evidence type="ECO:0000259" key="12">
    <source>
        <dbReference type="PROSITE" id="PS52012"/>
    </source>
</evidence>
<evidence type="ECO:0000313" key="14">
    <source>
        <dbReference type="Proteomes" id="UP000693738"/>
    </source>
</evidence>
<protein>
    <recommendedName>
        <fullName evidence="12">CFEM domain-containing protein</fullName>
    </recommendedName>
</protein>
<dbReference type="GO" id="GO:0005576">
    <property type="term" value="C:extracellular region"/>
    <property type="evidence" value="ECO:0007669"/>
    <property type="project" value="UniProtKB-SubCell"/>
</dbReference>
<keyword evidence="8" id="KW-0449">Lipoprotein</keyword>
<comment type="caution">
    <text evidence="9">Lacks conserved residue(s) required for the propagation of feature annotation.</text>
</comment>
<keyword evidence="5" id="KW-0472">Membrane</keyword>
<feature type="region of interest" description="Disordered" evidence="10">
    <location>
        <begin position="94"/>
        <end position="229"/>
    </location>
</feature>
<feature type="compositionally biased region" description="Low complexity" evidence="10">
    <location>
        <begin position="102"/>
        <end position="114"/>
    </location>
</feature>
<organism evidence="13 14">
    <name type="scientific">Fusarium equiseti</name>
    <name type="common">Fusarium scirpi</name>
    <dbReference type="NCBI Taxonomy" id="61235"/>
    <lineage>
        <taxon>Eukaryota</taxon>
        <taxon>Fungi</taxon>
        <taxon>Dikarya</taxon>
        <taxon>Ascomycota</taxon>
        <taxon>Pezizomycotina</taxon>
        <taxon>Sordariomycetes</taxon>
        <taxon>Hypocreomycetidae</taxon>
        <taxon>Hypocreales</taxon>
        <taxon>Nectriaceae</taxon>
        <taxon>Fusarium</taxon>
        <taxon>Fusarium incarnatum-equiseti species complex</taxon>
    </lineage>
</organism>
<dbReference type="InterPro" id="IPR008427">
    <property type="entry name" value="Extracellular_membr_CFEM_dom"/>
</dbReference>
<feature type="signal peptide" evidence="11">
    <location>
        <begin position="1"/>
        <end position="19"/>
    </location>
</feature>
<comment type="subcellular location">
    <subcellularLocation>
        <location evidence="1">Membrane</location>
        <topology evidence="1">Lipid-anchor</topology>
        <topology evidence="1">GPI-anchor</topology>
    </subcellularLocation>
    <subcellularLocation>
        <location evidence="2">Secreted</location>
    </subcellularLocation>
</comment>
<feature type="domain" description="CFEM" evidence="12">
    <location>
        <begin position="1"/>
        <end position="118"/>
    </location>
</feature>
<comment type="similarity">
    <text evidence="3">Belongs to the RBT5 family.</text>
</comment>
<keyword evidence="6 11" id="KW-0732">Signal</keyword>
<evidence type="ECO:0000256" key="1">
    <source>
        <dbReference type="ARBA" id="ARBA00004589"/>
    </source>
</evidence>
<evidence type="ECO:0000256" key="5">
    <source>
        <dbReference type="ARBA" id="ARBA00022622"/>
    </source>
</evidence>
<keyword evidence="7" id="KW-1015">Disulfide bond</keyword>
<sequence>MRKPTAAQLALLMASVARAAESTCAIDCFQGLITNGPPEGCKEATNYMCFCTMPTLQENFSKCADTSCSKEKDTAMGWANDLCAKLGKPIDLGSGGDAPKSDTTTAVDAPATTASEAKQTTEVEKSTTEAAKTTATDAEKTESKVEETSEIETSDVETSAPSETSETPEASETSGETSETCTTETTMTKTETTFASEATAATTDSDGSVGTITGSGEAATASASSDDEVNAGSIAAPDFFAAAGVVAAVWQLL</sequence>
<evidence type="ECO:0000256" key="3">
    <source>
        <dbReference type="ARBA" id="ARBA00010031"/>
    </source>
</evidence>
<evidence type="ECO:0000256" key="6">
    <source>
        <dbReference type="ARBA" id="ARBA00022729"/>
    </source>
</evidence>
<keyword evidence="5" id="KW-0336">GPI-anchor</keyword>
<keyword evidence="5" id="KW-0325">Glycoprotein</keyword>
<evidence type="ECO:0000313" key="13">
    <source>
        <dbReference type="EMBL" id="CAG7555771.1"/>
    </source>
</evidence>
<name>A0A8J2N778_FUSEQ</name>
<evidence type="ECO:0000256" key="8">
    <source>
        <dbReference type="ARBA" id="ARBA00023288"/>
    </source>
</evidence>
<dbReference type="Proteomes" id="UP000693738">
    <property type="component" value="Unassembled WGS sequence"/>
</dbReference>
<evidence type="ECO:0000256" key="7">
    <source>
        <dbReference type="ARBA" id="ARBA00023157"/>
    </source>
</evidence>
<evidence type="ECO:0000256" key="4">
    <source>
        <dbReference type="ARBA" id="ARBA00022525"/>
    </source>
</evidence>
<evidence type="ECO:0000256" key="2">
    <source>
        <dbReference type="ARBA" id="ARBA00004613"/>
    </source>
</evidence>
<reference evidence="13" key="1">
    <citation type="submission" date="2021-05" db="EMBL/GenBank/DDBJ databases">
        <authorList>
            <person name="Khan N."/>
        </authorList>
    </citation>
    <scope>NUCLEOTIDE SEQUENCE</scope>
</reference>
<dbReference type="GO" id="GO:0098552">
    <property type="term" value="C:side of membrane"/>
    <property type="evidence" value="ECO:0007669"/>
    <property type="project" value="UniProtKB-KW"/>
</dbReference>
<feature type="compositionally biased region" description="Low complexity" evidence="10">
    <location>
        <begin position="214"/>
        <end position="224"/>
    </location>
</feature>
<dbReference type="Pfam" id="PF05730">
    <property type="entry name" value="CFEM"/>
    <property type="match status" value="1"/>
</dbReference>
<feature type="chain" id="PRO_5035175422" description="CFEM domain-containing protein" evidence="11">
    <location>
        <begin position="20"/>
        <end position="253"/>
    </location>
</feature>